<protein>
    <recommendedName>
        <fullName evidence="3">NACHT domain-containing protein</fullName>
    </recommendedName>
</protein>
<evidence type="ECO:0000313" key="2">
    <source>
        <dbReference type="Proteomes" id="UP000239001"/>
    </source>
</evidence>
<reference evidence="1 2" key="1">
    <citation type="submission" date="2018-03" db="EMBL/GenBank/DDBJ databases">
        <title>The ancient ancestry and fast evolution of plastids.</title>
        <authorList>
            <person name="Moore K.R."/>
            <person name="Magnabosco C."/>
            <person name="Momper L."/>
            <person name="Gold D.A."/>
            <person name="Bosak T."/>
            <person name="Fournier G.P."/>
        </authorList>
    </citation>
    <scope>NUCLEOTIDE SEQUENCE [LARGE SCALE GENOMIC DNA]</scope>
    <source>
        <strain evidence="1 2">CCALA 016</strain>
    </source>
</reference>
<organism evidence="1 2">
    <name type="scientific">Aphanothece hegewaldii CCALA 016</name>
    <dbReference type="NCBI Taxonomy" id="2107694"/>
    <lineage>
        <taxon>Bacteria</taxon>
        <taxon>Bacillati</taxon>
        <taxon>Cyanobacteriota</taxon>
        <taxon>Cyanophyceae</taxon>
        <taxon>Oscillatoriophycideae</taxon>
        <taxon>Chroococcales</taxon>
        <taxon>Aphanothecaceae</taxon>
        <taxon>Aphanothece</taxon>
    </lineage>
</organism>
<evidence type="ECO:0008006" key="3">
    <source>
        <dbReference type="Google" id="ProtNLM"/>
    </source>
</evidence>
<name>A0A2T1LT27_9CHRO</name>
<comment type="caution">
    <text evidence="1">The sequence shown here is derived from an EMBL/GenBank/DDBJ whole genome shotgun (WGS) entry which is preliminary data.</text>
</comment>
<dbReference type="EMBL" id="PXOH01000030">
    <property type="protein sequence ID" value="PSF33450.1"/>
    <property type="molecule type" value="Genomic_DNA"/>
</dbReference>
<accession>A0A2T1LT27</accession>
<evidence type="ECO:0000313" key="1">
    <source>
        <dbReference type="EMBL" id="PSF33450.1"/>
    </source>
</evidence>
<reference evidence="1 2" key="2">
    <citation type="submission" date="2018-03" db="EMBL/GenBank/DDBJ databases">
        <authorList>
            <person name="Keele B.F."/>
        </authorList>
    </citation>
    <scope>NUCLEOTIDE SEQUENCE [LARGE SCALE GENOMIC DNA]</scope>
    <source>
        <strain evidence="1 2">CCALA 016</strain>
    </source>
</reference>
<dbReference type="Proteomes" id="UP000239001">
    <property type="component" value="Unassembled WGS sequence"/>
</dbReference>
<dbReference type="Gene3D" id="3.40.50.300">
    <property type="entry name" value="P-loop containing nucleotide triphosphate hydrolases"/>
    <property type="match status" value="1"/>
</dbReference>
<dbReference type="RefSeq" id="WP_106458684.1">
    <property type="nucleotide sequence ID" value="NZ_PXOH01000030.1"/>
</dbReference>
<keyword evidence="2" id="KW-1185">Reference proteome</keyword>
<dbReference type="SUPFAM" id="SSF52540">
    <property type="entry name" value="P-loop containing nucleoside triphosphate hydrolases"/>
    <property type="match status" value="1"/>
</dbReference>
<dbReference type="OrthoDB" id="434800at2"/>
<gene>
    <name evidence="1" type="ORF">C7H19_19975</name>
</gene>
<proteinExistence type="predicted"/>
<sequence length="1553" mass="182092">MNGQLFNILNQLDSSGLEGFEGLIAQLLEALTGRHFHIADSGYQAGRDMSSRHIQANVIAVECKRYRKTTPLNQRELLGEIDIVKRDIPDLDLWVLVTSRDVSDQLSEALNYQAVQNGIDFLAIAEGDGEPSSLECLCANSPNLIISSCQSFLSDDDKLKLENELKEIRQNSNFTKKLDGLKTKLLSPFIGYDNWRFEQNQKLLKILSSETKSRASFNQILNVQDNQINFIKRRTLTDAAETWYRDWKNYKQPFIILGEEGDGKTWGVAHWLGQKIIQDNNFPPVIFLSSTQVTNSEPLTLITNKIKDSFNLDETPCKKRVQRWMEKPTEDLPLLILVLDGINERSDSSFWRILLDKLSDNPWFNNIAIIITCRTQYWRQYFANLRHLKVFTYQLPRYTEDELKEALRYHGLSRSEFSNELLPLICKPRYFDLVVRYRERMTESGDITIARLIYEDWKDRLERKTSIPLDDDRFQGIIKNLATKKLENSKKQFNEDEISSKLEIFEELKNSGIIKGKSNFFQIDEKFLIYGFSLLLVERLEQEIEQNDKSLEQIIAEWLEPHAGMDIKAKICHFASSIAFEDLDLPETIKVHLLLTWISHQNPEPDIENDFIKYLPCSPQSYIELAEIVWSAATENLWAQELIMRSFMKWKDNKNVLAVLYPALERWLGFLHIYGFPNQRHPSNQVIREEINNRIGYELQLGELIFLGYSFQVIEDDGLLQLGRLALGLISYLNRKDCVRSIVTGCLAEAIMNYPIKYDLFNWILQTSPHSIWCEIESEVKKLIASQNTIALQAAHRLLSFEGSLKAHNLQETLPASLFPPHQWAIEHENDPCSSPVVWNRETCEICVRREDLTPHWIASRLQEHCLNPELDVPEKLGEFLSPLLDKISIQSIWSSFYSDSADHWFTEYEPSLCAYAPLAIANLVKQIMQGILEREEISLRQLSFQVLDHTLIFDSKEKDCIFQAWQKFSQNSKLENSLDKLAEAQLFKVVLKLLNSEEQLAHLLKRPKTASDLLSFQQDFQPILTNNILYIISENNDELYIQRILWFVSIYLKNLNSEEIEKCIYPLLETDNSLTRAIILRILYDLQDHALTQRFINSSWQWSFKHHDQENHWGSILLGKYGQSLSFEDLEKRIHPAYLTYAVYRRGNQALEIQQCKKHIDEMWDTLKNNSVELSDDFPVVEIFITNPTNFEQLPTIYLSNRYFNRSLNYINQEYTWGGWNQENVEAIEKSLDSDKHDAYLKDLDNIVEETLQQQFRSGNYYFCRLISSDVLKQVIQQYPDVVDNWLEPIQPEQDETKQKIIHLSSTFYEILCSVLLEISHQRAFELYQYLDQLDRRTILKISKFRIDFLDYALFQVSPTQTLQQLWQDRLERCYSDIELLEVTLAAQQGYGLQWLQIYISEKLLSASPLDFSFAVTVLGFLEVDTAIQELQQIFNNQPPDTWRKRLANLAIKRWQKNNWGKHWFNCFLHETDSVMAWRSFRIFLRCIDRRFWFWQEQLINDSSSNNFLQYKLVFLKDNSDTIKNAIKKNEKDLQQHFLGYKIAARQSWPWL</sequence>
<dbReference type="InterPro" id="IPR027417">
    <property type="entry name" value="P-loop_NTPase"/>
</dbReference>